<proteinExistence type="evidence at transcript level"/>
<protein>
    <submittedName>
        <fullName evidence="15">Very long chain fatty acid elongase</fullName>
    </submittedName>
</protein>
<evidence type="ECO:0000259" key="14">
    <source>
        <dbReference type="Pfam" id="PF00487"/>
    </source>
</evidence>
<keyword evidence="9" id="KW-0443">Lipid metabolism</keyword>
<dbReference type="GO" id="GO:0006636">
    <property type="term" value="P:unsaturated fatty acid biosynthetic process"/>
    <property type="evidence" value="ECO:0007669"/>
    <property type="project" value="TreeGrafter"/>
</dbReference>
<comment type="domain">
    <text evidence="12">The histidine box domains are involved in binding the catalytic metal ions.</text>
</comment>
<feature type="transmembrane region" description="Helical" evidence="13">
    <location>
        <begin position="79"/>
        <end position="98"/>
    </location>
</feature>
<dbReference type="EMBL" id="MH663470">
    <property type="protein sequence ID" value="QBM20314.1"/>
    <property type="molecule type" value="mRNA"/>
</dbReference>
<evidence type="ECO:0000256" key="8">
    <source>
        <dbReference type="ARBA" id="ARBA00023004"/>
    </source>
</evidence>
<evidence type="ECO:0000256" key="5">
    <source>
        <dbReference type="ARBA" id="ARBA00022832"/>
    </source>
</evidence>
<organism evidence="15">
    <name type="scientific">Phenacoccus solenopsis</name>
    <name type="common">Solenopsis mealybug</name>
    <dbReference type="NCBI Taxonomy" id="483260"/>
    <lineage>
        <taxon>Eukaryota</taxon>
        <taxon>Metazoa</taxon>
        <taxon>Ecdysozoa</taxon>
        <taxon>Arthropoda</taxon>
        <taxon>Hexapoda</taxon>
        <taxon>Insecta</taxon>
        <taxon>Pterygota</taxon>
        <taxon>Neoptera</taxon>
        <taxon>Paraneoptera</taxon>
        <taxon>Hemiptera</taxon>
        <taxon>Sternorrhyncha</taxon>
        <taxon>Coccoidea</taxon>
        <taxon>Pseudococcidae</taxon>
        <taxon>Phenacoccus</taxon>
    </lineage>
</organism>
<dbReference type="PRINTS" id="PR00075">
    <property type="entry name" value="FACDDSATRASE"/>
</dbReference>
<evidence type="ECO:0000256" key="7">
    <source>
        <dbReference type="ARBA" id="ARBA00023002"/>
    </source>
</evidence>
<keyword evidence="3 12" id="KW-0444">Lipid biosynthesis</keyword>
<keyword evidence="11 12" id="KW-0275">Fatty acid biosynthesis</keyword>
<dbReference type="PANTHER" id="PTHR11351:SF21">
    <property type="entry name" value="GH07782P"/>
    <property type="match status" value="1"/>
</dbReference>
<comment type="similarity">
    <text evidence="2 12">Belongs to the fatty acid desaturase type 1 family.</text>
</comment>
<evidence type="ECO:0000256" key="10">
    <source>
        <dbReference type="ARBA" id="ARBA00023136"/>
    </source>
</evidence>
<evidence type="ECO:0000256" key="9">
    <source>
        <dbReference type="ARBA" id="ARBA00023098"/>
    </source>
</evidence>
<dbReference type="AlphaFoldDB" id="A0A482E8G3"/>
<feature type="transmembrane region" description="Helical" evidence="13">
    <location>
        <begin position="195"/>
        <end position="217"/>
    </location>
</feature>
<evidence type="ECO:0000256" key="3">
    <source>
        <dbReference type="ARBA" id="ARBA00022516"/>
    </source>
</evidence>
<dbReference type="GO" id="GO:0005789">
    <property type="term" value="C:endoplasmic reticulum membrane"/>
    <property type="evidence" value="ECO:0007669"/>
    <property type="project" value="TreeGrafter"/>
</dbReference>
<dbReference type="InterPro" id="IPR005804">
    <property type="entry name" value="FA_desaturase_dom"/>
</dbReference>
<keyword evidence="8" id="KW-0408">Iron</keyword>
<dbReference type="InterPro" id="IPR015876">
    <property type="entry name" value="Acyl-CoA_DS"/>
</dbReference>
<evidence type="ECO:0000256" key="13">
    <source>
        <dbReference type="SAM" id="Phobius"/>
    </source>
</evidence>
<sequence>MPPNNTENVIMNEEKGEYPELNFLEVSGFASKTKNDESKTKESKRQPIIWTNVILISLFHVTAVYMFFAYVYYIKLITITWGFIVGGIGGFGITAGAHRLWSHRSYKAKLPLQLILVFAYSVAGQNSIFDWVRDHRVHHKFSETDADPHNSKRGFFFSHVGWLMQRKHPEVLRKGKLVDMSDITNDPLLAFHTKYFIYFKLLCCFILPVLVPVYCWGETWKYAIASQVFVRYVLNLNFTWSVNSVAHIWGRKPYDKRIMPAENIGVAIVAMGEGWHNYHHVFPWDYKAAELGDYKFNITTMWLDLFAKIGWAYDMKTPSKELVQKTMEKYGDKSHIDEVPYDRVHEEKSK</sequence>
<evidence type="ECO:0000256" key="11">
    <source>
        <dbReference type="ARBA" id="ARBA00023160"/>
    </source>
</evidence>
<feature type="domain" description="Fatty acid desaturase" evidence="14">
    <location>
        <begin position="81"/>
        <end position="283"/>
    </location>
</feature>
<evidence type="ECO:0000256" key="2">
    <source>
        <dbReference type="ARBA" id="ARBA00009295"/>
    </source>
</evidence>
<evidence type="ECO:0000256" key="6">
    <source>
        <dbReference type="ARBA" id="ARBA00022989"/>
    </source>
</evidence>
<evidence type="ECO:0000256" key="12">
    <source>
        <dbReference type="RuleBase" id="RU000581"/>
    </source>
</evidence>
<evidence type="ECO:0000256" key="4">
    <source>
        <dbReference type="ARBA" id="ARBA00022692"/>
    </source>
</evidence>
<keyword evidence="5" id="KW-0276">Fatty acid metabolism</keyword>
<keyword evidence="6 13" id="KW-1133">Transmembrane helix</keyword>
<evidence type="ECO:0000256" key="1">
    <source>
        <dbReference type="ARBA" id="ARBA00004141"/>
    </source>
</evidence>
<comment type="cofactor">
    <cofactor evidence="12">
        <name>Fe(2+)</name>
        <dbReference type="ChEBI" id="CHEBI:29033"/>
    </cofactor>
</comment>
<gene>
    <name evidence="15" type="primary">FAD2</name>
</gene>
<dbReference type="PANTHER" id="PTHR11351">
    <property type="entry name" value="ACYL-COA DESATURASE"/>
    <property type="match status" value="1"/>
</dbReference>
<keyword evidence="7 12" id="KW-0560">Oxidoreductase</keyword>
<dbReference type="GO" id="GO:0004768">
    <property type="term" value="F:stearoyl-CoA 9-desaturase activity"/>
    <property type="evidence" value="ECO:0007669"/>
    <property type="project" value="TreeGrafter"/>
</dbReference>
<accession>A0A482E8G3</accession>
<evidence type="ECO:0000313" key="15">
    <source>
        <dbReference type="EMBL" id="QBM20314.1"/>
    </source>
</evidence>
<keyword evidence="10 13" id="KW-0472">Membrane</keyword>
<dbReference type="CDD" id="cd03505">
    <property type="entry name" value="Delta9-FADS-like"/>
    <property type="match status" value="1"/>
</dbReference>
<name>A0A482E8G3_9HEMI</name>
<keyword evidence="4 12" id="KW-0812">Transmembrane</keyword>
<feature type="transmembrane region" description="Helical" evidence="13">
    <location>
        <begin position="48"/>
        <end position="73"/>
    </location>
</feature>
<reference evidence="15" key="1">
    <citation type="submission" date="2018-07" db="EMBL/GenBank/DDBJ databases">
        <title>Characteristics of FAD, a key gene in the synthesis of waxy ester of Phenacoccus solenopsis (Hemiptera: Pseudococcidae).</title>
        <authorList>
            <person name="Li H."/>
            <person name="Zhang D."/>
        </authorList>
    </citation>
    <scope>NUCLEOTIDE SEQUENCE</scope>
</reference>
<dbReference type="GO" id="GO:0005506">
    <property type="term" value="F:iron ion binding"/>
    <property type="evidence" value="ECO:0007669"/>
    <property type="project" value="TreeGrafter"/>
</dbReference>
<dbReference type="Pfam" id="PF00487">
    <property type="entry name" value="FA_desaturase"/>
    <property type="match status" value="1"/>
</dbReference>
<feature type="transmembrane region" description="Helical" evidence="13">
    <location>
        <begin position="110"/>
        <end position="129"/>
    </location>
</feature>
<comment type="subcellular location">
    <subcellularLocation>
        <location evidence="1">Membrane</location>
        <topology evidence="1">Multi-pass membrane protein</topology>
    </subcellularLocation>
</comment>